<evidence type="ECO:0000313" key="2">
    <source>
        <dbReference type="Proteomes" id="UP001208570"/>
    </source>
</evidence>
<dbReference type="Proteomes" id="UP001208570">
    <property type="component" value="Unassembled WGS sequence"/>
</dbReference>
<reference evidence="1" key="1">
    <citation type="journal article" date="2023" name="Mol. Biol. Evol.">
        <title>Third-Generation Sequencing Reveals the Adaptive Role of the Epigenome in Three Deep-Sea Polychaetes.</title>
        <authorList>
            <person name="Perez M."/>
            <person name="Aroh O."/>
            <person name="Sun Y."/>
            <person name="Lan Y."/>
            <person name="Juniper S.K."/>
            <person name="Young C.R."/>
            <person name="Angers B."/>
            <person name="Qian P.Y."/>
        </authorList>
    </citation>
    <scope>NUCLEOTIDE SEQUENCE</scope>
    <source>
        <strain evidence="1">P08H-3</strain>
    </source>
</reference>
<protein>
    <submittedName>
        <fullName evidence="1">Uncharacterized protein</fullName>
    </submittedName>
</protein>
<dbReference type="EMBL" id="JAODUP010000193">
    <property type="protein sequence ID" value="KAK2157374.1"/>
    <property type="molecule type" value="Genomic_DNA"/>
</dbReference>
<sequence>MGLGNTCLHRYRAKIVMYSQYERQKDKRPFTLRRDVFSGPVFGFPASKINPQKKVIWNADTGIPQYKDLEGGSSQTAEEEE</sequence>
<evidence type="ECO:0000313" key="1">
    <source>
        <dbReference type="EMBL" id="KAK2157374.1"/>
    </source>
</evidence>
<keyword evidence="2" id="KW-1185">Reference proteome</keyword>
<proteinExistence type="predicted"/>
<dbReference type="AlphaFoldDB" id="A0AAD9N7X1"/>
<organism evidence="1 2">
    <name type="scientific">Paralvinella palmiformis</name>
    <dbReference type="NCBI Taxonomy" id="53620"/>
    <lineage>
        <taxon>Eukaryota</taxon>
        <taxon>Metazoa</taxon>
        <taxon>Spiralia</taxon>
        <taxon>Lophotrochozoa</taxon>
        <taxon>Annelida</taxon>
        <taxon>Polychaeta</taxon>
        <taxon>Sedentaria</taxon>
        <taxon>Canalipalpata</taxon>
        <taxon>Terebellida</taxon>
        <taxon>Terebelliformia</taxon>
        <taxon>Alvinellidae</taxon>
        <taxon>Paralvinella</taxon>
    </lineage>
</organism>
<accession>A0AAD9N7X1</accession>
<name>A0AAD9N7X1_9ANNE</name>
<gene>
    <name evidence="1" type="ORF">LSH36_193g12116</name>
</gene>
<comment type="caution">
    <text evidence="1">The sequence shown here is derived from an EMBL/GenBank/DDBJ whole genome shotgun (WGS) entry which is preliminary data.</text>
</comment>